<accession>A0A9N8ZZV6</accession>
<feature type="region of interest" description="Disordered" evidence="1">
    <location>
        <begin position="99"/>
        <end position="180"/>
    </location>
</feature>
<reference evidence="3" key="1">
    <citation type="submission" date="2021-06" db="EMBL/GenBank/DDBJ databases">
        <authorList>
            <person name="Kallberg Y."/>
            <person name="Tangrot J."/>
            <person name="Rosling A."/>
        </authorList>
    </citation>
    <scope>NUCLEOTIDE SEQUENCE</scope>
    <source>
        <strain evidence="3">MA453B</strain>
    </source>
</reference>
<evidence type="ECO:0000313" key="4">
    <source>
        <dbReference type="Proteomes" id="UP000789405"/>
    </source>
</evidence>
<keyword evidence="2" id="KW-1133">Transmembrane helix</keyword>
<comment type="caution">
    <text evidence="3">The sequence shown here is derived from an EMBL/GenBank/DDBJ whole genome shotgun (WGS) entry which is preliminary data.</text>
</comment>
<feature type="transmembrane region" description="Helical" evidence="2">
    <location>
        <begin position="190"/>
        <end position="215"/>
    </location>
</feature>
<feature type="compositionally biased region" description="Low complexity" evidence="1">
    <location>
        <begin position="166"/>
        <end position="180"/>
    </location>
</feature>
<dbReference type="OrthoDB" id="2439421at2759"/>
<dbReference type="Proteomes" id="UP000789405">
    <property type="component" value="Unassembled WGS sequence"/>
</dbReference>
<evidence type="ECO:0000256" key="1">
    <source>
        <dbReference type="SAM" id="MobiDB-lite"/>
    </source>
</evidence>
<gene>
    <name evidence="3" type="ORF">DERYTH_LOCUS3490</name>
</gene>
<protein>
    <submittedName>
        <fullName evidence="3">8702_t:CDS:1</fullName>
    </submittedName>
</protein>
<keyword evidence="2" id="KW-0472">Membrane</keyword>
<proteinExistence type="predicted"/>
<feature type="compositionally biased region" description="Low complexity" evidence="1">
    <location>
        <begin position="99"/>
        <end position="158"/>
    </location>
</feature>
<keyword evidence="4" id="KW-1185">Reference proteome</keyword>
<evidence type="ECO:0000256" key="2">
    <source>
        <dbReference type="SAM" id="Phobius"/>
    </source>
</evidence>
<dbReference type="AlphaFoldDB" id="A0A9N8ZZV6"/>
<evidence type="ECO:0000313" key="3">
    <source>
        <dbReference type="EMBL" id="CAG8513175.1"/>
    </source>
</evidence>
<sequence length="221" mass="23288">TIIIDTPTSPVATGSSITISWGITEEIPTNPYVLEIINIDNEANITINGTLDLSVYKIKWIIDVEPGTYKFVIKSLDKSTTCSSDTFTVIIVSVANSPSLNSSTPSSQNPQNPQNSQNPQNPQNSQNSQNSQTSQISQVITTSYSITKTTSSPATSSTNNADKPETNPNTGPNAGPTNTGTNNSIISVNILGFIGITAGAIAGIMLLTTGSIMIARSRQIP</sequence>
<name>A0A9N8ZZV6_9GLOM</name>
<feature type="non-terminal residue" evidence="3">
    <location>
        <position position="221"/>
    </location>
</feature>
<keyword evidence="2" id="KW-0812">Transmembrane</keyword>
<dbReference type="EMBL" id="CAJVPY010001233">
    <property type="protein sequence ID" value="CAG8513175.1"/>
    <property type="molecule type" value="Genomic_DNA"/>
</dbReference>
<organism evidence="3 4">
    <name type="scientific">Dentiscutata erythropus</name>
    <dbReference type="NCBI Taxonomy" id="1348616"/>
    <lineage>
        <taxon>Eukaryota</taxon>
        <taxon>Fungi</taxon>
        <taxon>Fungi incertae sedis</taxon>
        <taxon>Mucoromycota</taxon>
        <taxon>Glomeromycotina</taxon>
        <taxon>Glomeromycetes</taxon>
        <taxon>Diversisporales</taxon>
        <taxon>Gigasporaceae</taxon>
        <taxon>Dentiscutata</taxon>
    </lineage>
</organism>